<gene>
    <name evidence="3" type="ORF">FHX73_112415</name>
</gene>
<reference evidence="3 4" key="1">
    <citation type="submission" date="2019-06" db="EMBL/GenBank/DDBJ databases">
        <title>Sequencing the genomes of 1000 actinobacteria strains.</title>
        <authorList>
            <person name="Klenk H.-P."/>
        </authorList>
    </citation>
    <scope>NUCLEOTIDE SEQUENCE [LARGE SCALE GENOMIC DNA]</scope>
    <source>
        <strain evidence="3 4">DSM 44826</strain>
    </source>
</reference>
<comment type="caution">
    <text evidence="3">The sequence shown here is derived from an EMBL/GenBank/DDBJ whole genome shotgun (WGS) entry which is preliminary data.</text>
</comment>
<dbReference type="OrthoDB" id="1273722at2"/>
<feature type="domain" description="Lantibiotic dehydratase N-terminal" evidence="1">
    <location>
        <begin position="46"/>
        <end position="674"/>
    </location>
</feature>
<evidence type="ECO:0000313" key="3">
    <source>
        <dbReference type="EMBL" id="TWF98594.1"/>
    </source>
</evidence>
<dbReference type="InterPro" id="IPR006827">
    <property type="entry name" value="Lant_deHydtase_N"/>
</dbReference>
<feature type="domain" description="Thiopeptide-type bacteriocin biosynthesis" evidence="2">
    <location>
        <begin position="743"/>
        <end position="818"/>
    </location>
</feature>
<dbReference type="InterPro" id="IPR023809">
    <property type="entry name" value="Thiopep_bacteriocin_synth_dom"/>
</dbReference>
<proteinExistence type="predicted"/>
<sequence>MHTPYRHTGAALLRAAAAPLAATPTWWPDPNNTAQCRTWLAEVWTRPGFAAAVREATGGLADRIEDLVNGRPVPDKQVRRAALSAARYLLRFTGRPTPFGLFAGVASASLGPGTTVEWGDGHRPVARVDTEWLASIIEALESYPELLDRLDVVFNNLAAERGSRLQVPRGGSNRVSVRHNAVIRFVQQNASDPVPFAVLAERLTTAVGQDPAKVSAMLTELVRRGFLITALRAPLTVTDPLGHLLDQLHDAKADTLPVTAQLVRDLETVHAELHAHNRAELGSALAEARRAVRDRMRSLSGAGRTLLALDLLLDCDVRLPDAVATELERAAGALLQLTREPSGEAVWRDYHRAFWERYSTGTLVPLTELVDPATGLGFPAQYPGSTLPEPVIEPSRRDERLLALAWQAVAQGSREIVLTDEAIDALTEGRRVDSWFAPPHVEMAARVQAADTDALDRGEFTLTVSPARSAGTLTSRFSPAATGTNLAAVYRTVPTLVEGALPVQLSFPALYAHAENIARIPAYLPHVIALGEHRPPGRAEAIGLDDLAVTATRDRLFLVSMSRRQVVEPQVFHAVALDKQAPPLARFLAHLSRAFAPAWTGLDWGPTAATLPFLPRVRYGRCVLTPARWRLTRADAADLDAWRSRWHCPQVVDLRDDDRTLRLDLTIPAHTALLAAELAKRGTATLTEPPAEEGLGWIGGHTHEVALPLTASGPQLPSPLIGSLPRLATRTHGHQPGSDAVRWLNAKIHTHPEVLTEIIADHLPKLLAVLDEPAFWFVRYRSPNESDHLRLRLRVTGSGRQAAFAREIGEWTEHLRHDPLCQPWVRHPALSG</sequence>
<evidence type="ECO:0000313" key="4">
    <source>
        <dbReference type="Proteomes" id="UP000317940"/>
    </source>
</evidence>
<dbReference type="EMBL" id="VIWT01000001">
    <property type="protein sequence ID" value="TWF98594.1"/>
    <property type="molecule type" value="Genomic_DNA"/>
</dbReference>
<dbReference type="Pfam" id="PF14028">
    <property type="entry name" value="Lant_dehydr_C"/>
    <property type="match status" value="1"/>
</dbReference>
<evidence type="ECO:0000259" key="1">
    <source>
        <dbReference type="Pfam" id="PF04738"/>
    </source>
</evidence>
<evidence type="ECO:0000259" key="2">
    <source>
        <dbReference type="Pfam" id="PF14028"/>
    </source>
</evidence>
<dbReference type="NCBIfam" id="TIGR03891">
    <property type="entry name" value="thiopep_ocin"/>
    <property type="match status" value="1"/>
</dbReference>
<dbReference type="Pfam" id="PF04738">
    <property type="entry name" value="Lant_dehydr_N"/>
    <property type="match status" value="1"/>
</dbReference>
<name>A0A561UGW1_9ACTN</name>
<organism evidence="3 4">
    <name type="scientific">Kitasatospora viridis</name>
    <dbReference type="NCBI Taxonomy" id="281105"/>
    <lineage>
        <taxon>Bacteria</taxon>
        <taxon>Bacillati</taxon>
        <taxon>Actinomycetota</taxon>
        <taxon>Actinomycetes</taxon>
        <taxon>Kitasatosporales</taxon>
        <taxon>Streptomycetaceae</taxon>
        <taxon>Kitasatospora</taxon>
    </lineage>
</organism>
<keyword evidence="4" id="KW-1185">Reference proteome</keyword>
<protein>
    <submittedName>
        <fullName evidence="3">Thiopeptide-type bacteriocin biosynthesis protein</fullName>
    </submittedName>
</protein>
<dbReference type="RefSeq" id="WP_145905002.1">
    <property type="nucleotide sequence ID" value="NZ_BAAAMZ010000045.1"/>
</dbReference>
<dbReference type="AlphaFoldDB" id="A0A561UGW1"/>
<accession>A0A561UGW1</accession>
<dbReference type="Proteomes" id="UP000317940">
    <property type="component" value="Unassembled WGS sequence"/>
</dbReference>